<dbReference type="HOGENOM" id="CLU_163164_0_0_3"/>
<dbReference type="Gene3D" id="2.30.31.10">
    <property type="entry name" value="Transcriptional Coactivator Pc4, Chain A"/>
    <property type="match status" value="1"/>
</dbReference>
<dbReference type="EMBL" id="AE017126">
    <property type="protein sequence ID" value="AAQ00627.1"/>
    <property type="molecule type" value="Genomic_DNA"/>
</dbReference>
<dbReference type="eggNOG" id="ENOG5033ZCP">
    <property type="taxonomic scope" value="Bacteria"/>
</dbReference>
<proteinExistence type="predicted"/>
<dbReference type="SUPFAM" id="SSF54447">
    <property type="entry name" value="ssDNA-binding transcriptional regulator domain"/>
    <property type="match status" value="1"/>
</dbReference>
<name>Q7VA82_PROMA</name>
<dbReference type="Pfam" id="PF08848">
    <property type="entry name" value="DUF1818"/>
    <property type="match status" value="1"/>
</dbReference>
<dbReference type="OrthoDB" id="464443at2"/>
<dbReference type="InterPro" id="IPR009044">
    <property type="entry name" value="ssDNA-bd_transcriptional_reg"/>
</dbReference>
<protein>
    <recommendedName>
        <fullName evidence="3">DUF1818 domain-containing protein</fullName>
    </recommendedName>
</protein>
<organism evidence="1 2">
    <name type="scientific">Prochlorococcus marinus (strain SARG / CCMP1375 / SS120)</name>
    <dbReference type="NCBI Taxonomy" id="167539"/>
    <lineage>
        <taxon>Bacteria</taxon>
        <taxon>Bacillati</taxon>
        <taxon>Cyanobacteriota</taxon>
        <taxon>Cyanophyceae</taxon>
        <taxon>Synechococcales</taxon>
        <taxon>Prochlorococcaceae</taxon>
        <taxon>Prochlorococcus</taxon>
    </lineage>
</organism>
<reference evidence="1 2" key="1">
    <citation type="journal article" date="2003" name="Proc. Natl. Acad. Sci. U.S.A.">
        <title>Genome sequence of the cyanobacterium Prochlorococcus marinus SS120, a nearly minimal oxyphototrophic genome.</title>
        <authorList>
            <person name="Dufresne A."/>
            <person name="Salanoubat M."/>
            <person name="Partensky F."/>
            <person name="Artiguenave F."/>
            <person name="Axmann I.M."/>
            <person name="Barbe V."/>
            <person name="Duprat S."/>
            <person name="Galperin M.Y."/>
            <person name="Koonin E.V."/>
            <person name="Le Gall F."/>
            <person name="Makarova K.S."/>
            <person name="Ostrowski M."/>
            <person name="Oztas S."/>
            <person name="Robert C."/>
            <person name="Rogozin I.B."/>
            <person name="Scanlan D.J."/>
            <person name="Tandeau de Marsac N."/>
            <person name="Weissenbach J."/>
            <person name="Wincker P."/>
            <person name="Wolf Y.I."/>
            <person name="Hess W.R."/>
        </authorList>
    </citation>
    <scope>NUCLEOTIDE SEQUENCE [LARGE SCALE GENOMIC DNA]</scope>
    <source>
        <strain evidence="2">SARG / CCMP1375 / SS120</strain>
    </source>
</reference>
<dbReference type="GO" id="GO:0003677">
    <property type="term" value="F:DNA binding"/>
    <property type="evidence" value="ECO:0007669"/>
    <property type="project" value="InterPro"/>
</dbReference>
<dbReference type="EnsemblBacteria" id="AAQ00627">
    <property type="protein sequence ID" value="AAQ00627"/>
    <property type="gene ID" value="Pro_1583"/>
</dbReference>
<keyword evidence="2" id="KW-1185">Reference proteome</keyword>
<dbReference type="AlphaFoldDB" id="Q7VA82"/>
<dbReference type="Proteomes" id="UP000001420">
    <property type="component" value="Chromosome"/>
</dbReference>
<gene>
    <name evidence="1" type="ordered locus">Pro_1583</name>
</gene>
<accession>Q7VA82</accession>
<dbReference type="RefSeq" id="WP_011125733.1">
    <property type="nucleotide sequence ID" value="NC_005042.1"/>
</dbReference>
<dbReference type="KEGG" id="pma:Pro_1583"/>
<dbReference type="STRING" id="167539.Pro_1583"/>
<evidence type="ECO:0008006" key="3">
    <source>
        <dbReference type="Google" id="ProtNLM"/>
    </source>
</evidence>
<dbReference type="GO" id="GO:0006355">
    <property type="term" value="P:regulation of DNA-templated transcription"/>
    <property type="evidence" value="ECO:0007669"/>
    <property type="project" value="InterPro"/>
</dbReference>
<evidence type="ECO:0000313" key="2">
    <source>
        <dbReference type="Proteomes" id="UP000001420"/>
    </source>
</evidence>
<sequence>MIHNEGPGWRLQKDPSKQKYSILIGGENWAVELSEKEWDCLCPVVFELIDQYEELQKQLMPEEKIFLEIERSPWWACINGTKENWSLKLILSGEDVEGRGLEVFWPVYTASVIVSAMRTMWDCK</sequence>
<evidence type="ECO:0000313" key="1">
    <source>
        <dbReference type="EMBL" id="AAQ00627.1"/>
    </source>
</evidence>
<dbReference type="PATRIC" id="fig|167539.5.peg.1672"/>
<dbReference type="InterPro" id="IPR014947">
    <property type="entry name" value="DUF1818"/>
</dbReference>